<comment type="caution">
    <text evidence="2">The sequence shown here is derived from an EMBL/GenBank/DDBJ whole genome shotgun (WGS) entry which is preliminary data.</text>
</comment>
<protein>
    <recommendedName>
        <fullName evidence="1">ATPase AAA-type core domain-containing protein</fullName>
    </recommendedName>
</protein>
<dbReference type="Pfam" id="PF00004">
    <property type="entry name" value="AAA"/>
    <property type="match status" value="1"/>
</dbReference>
<organism evidence="2 3">
    <name type="scientific">Microscilla marina ATCC 23134</name>
    <dbReference type="NCBI Taxonomy" id="313606"/>
    <lineage>
        <taxon>Bacteria</taxon>
        <taxon>Pseudomonadati</taxon>
        <taxon>Bacteroidota</taxon>
        <taxon>Cytophagia</taxon>
        <taxon>Cytophagales</taxon>
        <taxon>Microscillaceae</taxon>
        <taxon>Microscilla</taxon>
    </lineage>
</organism>
<sequence>MKNYVFQNDSSPVSFNYDYANIIDYQCQIEASKYFVAVNSLIPNVIAFYESVDIEKFLAKIQSSFDIDADKMWKYESYSRKKDKITISNFIIHIEQDLLVCFDEDDSYIKILYSDNIPQQTIDTIVNHIRESFGETKAEGKIFLLYENNNYLYLKDFEVKKSVLDIGSNYNDNFADIHQLIVERLNTPDDKGLVLLHGIPGTGKTSYIRYLTSLIDKKMIYIPPEYAHKIASPDFLTLLIANPNSILIIEDAENIVEERDGYRNASVANLLNVADGLLSDCLNIQILCTFNAHISKIDKALLRKGRLIAMYEFGKLAQRKAQQLSDKLGYKNEVKEAMTLANIYNQDELKFSENSIKIGF</sequence>
<dbReference type="SUPFAM" id="SSF52540">
    <property type="entry name" value="P-loop containing nucleoside triphosphate hydrolases"/>
    <property type="match status" value="1"/>
</dbReference>
<dbReference type="PANTHER" id="PTHR23070">
    <property type="entry name" value="BCS1 AAA-TYPE ATPASE"/>
    <property type="match status" value="1"/>
</dbReference>
<name>A1ZN02_MICM2</name>
<dbReference type="GO" id="GO:0005524">
    <property type="term" value="F:ATP binding"/>
    <property type="evidence" value="ECO:0007669"/>
    <property type="project" value="InterPro"/>
</dbReference>
<dbReference type="RefSeq" id="WP_002698335.1">
    <property type="nucleotide sequence ID" value="NZ_AAWS01000017.1"/>
</dbReference>
<evidence type="ECO:0000313" key="3">
    <source>
        <dbReference type="Proteomes" id="UP000004095"/>
    </source>
</evidence>
<gene>
    <name evidence="2" type="ORF">M23134_03444</name>
</gene>
<dbReference type="EMBL" id="AAWS01000017">
    <property type="protein sequence ID" value="EAY28183.1"/>
    <property type="molecule type" value="Genomic_DNA"/>
</dbReference>
<evidence type="ECO:0000313" key="2">
    <source>
        <dbReference type="EMBL" id="EAY28183.1"/>
    </source>
</evidence>
<proteinExistence type="predicted"/>
<dbReference type="Gene3D" id="3.40.50.300">
    <property type="entry name" value="P-loop containing nucleotide triphosphate hydrolases"/>
    <property type="match status" value="1"/>
</dbReference>
<evidence type="ECO:0000259" key="1">
    <source>
        <dbReference type="Pfam" id="PF00004"/>
    </source>
</evidence>
<feature type="domain" description="ATPase AAA-type core" evidence="1">
    <location>
        <begin position="194"/>
        <end position="312"/>
    </location>
</feature>
<dbReference type="OrthoDB" id="9809379at2"/>
<dbReference type="InterPro" id="IPR003959">
    <property type="entry name" value="ATPase_AAA_core"/>
</dbReference>
<dbReference type="InterPro" id="IPR027417">
    <property type="entry name" value="P-loop_NTPase"/>
</dbReference>
<keyword evidence="3" id="KW-1185">Reference proteome</keyword>
<reference evidence="2" key="1">
    <citation type="submission" date="2007-01" db="EMBL/GenBank/DDBJ databases">
        <authorList>
            <person name="Haygood M."/>
            <person name="Podell S."/>
            <person name="Anderson C."/>
            <person name="Hopkinson B."/>
            <person name="Roe K."/>
            <person name="Barbeau K."/>
            <person name="Gaasterland T."/>
            <person name="Ferriera S."/>
            <person name="Johnson J."/>
            <person name="Kravitz S."/>
            <person name="Beeson K."/>
            <person name="Sutton G."/>
            <person name="Rogers Y.-H."/>
            <person name="Friedman R."/>
            <person name="Frazier M."/>
            <person name="Venter J.C."/>
        </authorList>
    </citation>
    <scope>NUCLEOTIDE SEQUENCE [LARGE SCALE GENOMIC DNA]</scope>
    <source>
        <strain evidence="2">ATCC 23134</strain>
    </source>
</reference>
<dbReference type="AlphaFoldDB" id="A1ZN02"/>
<accession>A1ZN02</accession>
<dbReference type="eggNOG" id="COG0464">
    <property type="taxonomic scope" value="Bacteria"/>
</dbReference>
<dbReference type="Proteomes" id="UP000004095">
    <property type="component" value="Unassembled WGS sequence"/>
</dbReference>
<dbReference type="GO" id="GO:0016887">
    <property type="term" value="F:ATP hydrolysis activity"/>
    <property type="evidence" value="ECO:0007669"/>
    <property type="project" value="InterPro"/>
</dbReference>
<dbReference type="InterPro" id="IPR050747">
    <property type="entry name" value="Mitochondrial_chaperone_BCS1"/>
</dbReference>